<dbReference type="PANTHER" id="PTHR30537">
    <property type="entry name" value="HTH-TYPE TRANSCRIPTIONAL REGULATOR"/>
    <property type="match status" value="1"/>
</dbReference>
<dbReference type="GO" id="GO:0003677">
    <property type="term" value="F:DNA binding"/>
    <property type="evidence" value="ECO:0007669"/>
    <property type="project" value="UniProtKB-KW"/>
</dbReference>
<keyword evidence="3" id="KW-0238">DNA-binding</keyword>
<dbReference type="RefSeq" id="WP_064801101.1">
    <property type="nucleotide sequence ID" value="NZ_CP016022.1"/>
</dbReference>
<comment type="similarity">
    <text evidence="1">Belongs to the LysR transcriptional regulatory family.</text>
</comment>
<sequence>MLDNLPALISFARIVSAGSLSAAAREMDLPLSVVSKRLAQLEAALGVRLIQRTTRRQTLTEEGALFHSRVVRILDEIDQAEALLMQRRQAVTGLLRVTAPGQLGRRRIAPIVAAFQREHPQLSVQLELTDAVVDLIDSGYDMAIRFGALTDSTLIARPLAPNFRVLCASPAYLAEHGAPVHPSDLVRHRCILIGDQRRTDLHFSGEGEAHTVRVTASIVTNDGEAAHTLAAEGAGIAVKSIWDVGDDLLAGRLVRVLPGHAVSAAPLHAIYPHSQHLAPRVRVFVDYVRDRLQQAWRWDAL</sequence>
<dbReference type="PROSITE" id="PS50931">
    <property type="entry name" value="HTH_LYSR"/>
    <property type="match status" value="1"/>
</dbReference>
<evidence type="ECO:0000256" key="4">
    <source>
        <dbReference type="ARBA" id="ARBA00023163"/>
    </source>
</evidence>
<dbReference type="SUPFAM" id="SSF53850">
    <property type="entry name" value="Periplasmic binding protein-like II"/>
    <property type="match status" value="1"/>
</dbReference>
<evidence type="ECO:0000313" key="6">
    <source>
        <dbReference type="Proteomes" id="UP000078572"/>
    </source>
</evidence>
<dbReference type="Gene3D" id="1.10.10.10">
    <property type="entry name" value="Winged helix-like DNA-binding domain superfamily/Winged helix DNA-binding domain"/>
    <property type="match status" value="1"/>
</dbReference>
<protein>
    <submittedName>
        <fullName evidence="5">LysR family transcriptional regulator</fullName>
    </submittedName>
</protein>
<name>A0A191ZSE9_9RALS</name>
<dbReference type="Proteomes" id="UP000078572">
    <property type="component" value="Chromosome 1"/>
</dbReference>
<dbReference type="InterPro" id="IPR058163">
    <property type="entry name" value="LysR-type_TF_proteobact-type"/>
</dbReference>
<keyword evidence="2" id="KW-0805">Transcription regulation</keyword>
<dbReference type="EMBL" id="CP016022">
    <property type="protein sequence ID" value="ANJ71012.1"/>
    <property type="molecule type" value="Genomic_DNA"/>
</dbReference>
<dbReference type="FunFam" id="3.40.190.290:FF:000001">
    <property type="entry name" value="Transcriptional regulator, LysR family"/>
    <property type="match status" value="1"/>
</dbReference>
<dbReference type="InterPro" id="IPR036388">
    <property type="entry name" value="WH-like_DNA-bd_sf"/>
</dbReference>
<dbReference type="CDD" id="cd08422">
    <property type="entry name" value="PBP2_CrgA_like"/>
    <property type="match status" value="1"/>
</dbReference>
<dbReference type="AlphaFoldDB" id="A0A191ZSE9"/>
<dbReference type="GeneID" id="61524433"/>
<dbReference type="GO" id="GO:0003700">
    <property type="term" value="F:DNA-binding transcription factor activity"/>
    <property type="evidence" value="ECO:0007669"/>
    <property type="project" value="InterPro"/>
</dbReference>
<organism evidence="5 6">
    <name type="scientific">Ralstonia insidiosa</name>
    <dbReference type="NCBI Taxonomy" id="190721"/>
    <lineage>
        <taxon>Bacteria</taxon>
        <taxon>Pseudomonadati</taxon>
        <taxon>Pseudomonadota</taxon>
        <taxon>Betaproteobacteria</taxon>
        <taxon>Burkholderiales</taxon>
        <taxon>Burkholderiaceae</taxon>
        <taxon>Ralstonia</taxon>
    </lineage>
</organism>
<dbReference type="SUPFAM" id="SSF46785">
    <property type="entry name" value="Winged helix' DNA-binding domain"/>
    <property type="match status" value="1"/>
</dbReference>
<dbReference type="STRING" id="190721.ACS15_0044"/>
<dbReference type="Gene3D" id="3.40.190.290">
    <property type="match status" value="1"/>
</dbReference>
<evidence type="ECO:0000256" key="1">
    <source>
        <dbReference type="ARBA" id="ARBA00009437"/>
    </source>
</evidence>
<dbReference type="FunFam" id="1.10.10.10:FF:000001">
    <property type="entry name" value="LysR family transcriptional regulator"/>
    <property type="match status" value="1"/>
</dbReference>
<evidence type="ECO:0000256" key="3">
    <source>
        <dbReference type="ARBA" id="ARBA00023125"/>
    </source>
</evidence>
<proteinExistence type="inferred from homology"/>
<evidence type="ECO:0000256" key="2">
    <source>
        <dbReference type="ARBA" id="ARBA00023015"/>
    </source>
</evidence>
<keyword evidence="4" id="KW-0804">Transcription</keyword>
<dbReference type="OrthoDB" id="9786526at2"/>
<dbReference type="Pfam" id="PF03466">
    <property type="entry name" value="LysR_substrate"/>
    <property type="match status" value="1"/>
</dbReference>
<dbReference type="Pfam" id="PF00126">
    <property type="entry name" value="HTH_1"/>
    <property type="match status" value="1"/>
</dbReference>
<reference evidence="6" key="1">
    <citation type="submission" date="2016-06" db="EMBL/GenBank/DDBJ databases">
        <authorList>
            <person name="Xu Y."/>
            <person name="Nagy A."/>
            <person name="Yan X."/>
            <person name="Kim S.W."/>
            <person name="Haley B."/>
            <person name="Liu N.T."/>
            <person name="Nou X."/>
        </authorList>
    </citation>
    <scope>NUCLEOTIDE SEQUENCE [LARGE SCALE GENOMIC DNA]</scope>
    <source>
        <strain evidence="6">ATCC 49129</strain>
    </source>
</reference>
<accession>A0A191ZSE9</accession>
<gene>
    <name evidence="5" type="ORF">A9Y76_00260</name>
</gene>
<dbReference type="InterPro" id="IPR036390">
    <property type="entry name" value="WH_DNA-bd_sf"/>
</dbReference>
<keyword evidence="6" id="KW-1185">Reference proteome</keyword>
<evidence type="ECO:0000313" key="5">
    <source>
        <dbReference type="EMBL" id="ANJ71012.1"/>
    </source>
</evidence>
<dbReference type="PANTHER" id="PTHR30537:SF5">
    <property type="entry name" value="HTH-TYPE TRANSCRIPTIONAL ACTIVATOR TTDR-RELATED"/>
    <property type="match status" value="1"/>
</dbReference>
<dbReference type="InterPro" id="IPR000847">
    <property type="entry name" value="LysR_HTH_N"/>
</dbReference>
<dbReference type="InterPro" id="IPR005119">
    <property type="entry name" value="LysR_subst-bd"/>
</dbReference>